<accession>L8Y5Y1</accession>
<dbReference type="InParanoid" id="L8Y5Y1"/>
<protein>
    <submittedName>
        <fullName evidence="2">Coiled-coil domain-containing protein 54</fullName>
    </submittedName>
</protein>
<evidence type="ECO:0000313" key="2">
    <source>
        <dbReference type="EMBL" id="ELV09776.1"/>
    </source>
</evidence>
<dbReference type="PANTHER" id="PTHR37880:SF1">
    <property type="entry name" value="COILED-COIL DOMAIN-CONTAINING PROTEIN 54"/>
    <property type="match status" value="1"/>
</dbReference>
<reference evidence="3" key="2">
    <citation type="journal article" date="2013" name="Nat. Commun.">
        <title>Genome of the Chinese tree shrew.</title>
        <authorList>
            <person name="Fan Y."/>
            <person name="Huang Z.Y."/>
            <person name="Cao C.C."/>
            <person name="Chen C.S."/>
            <person name="Chen Y.X."/>
            <person name="Fan D.D."/>
            <person name="He J."/>
            <person name="Hou H.L."/>
            <person name="Hu L."/>
            <person name="Hu X.T."/>
            <person name="Jiang X.T."/>
            <person name="Lai R."/>
            <person name="Lang Y.S."/>
            <person name="Liang B."/>
            <person name="Liao S.G."/>
            <person name="Mu D."/>
            <person name="Ma Y.Y."/>
            <person name="Niu Y.Y."/>
            <person name="Sun X.Q."/>
            <person name="Xia J.Q."/>
            <person name="Xiao J."/>
            <person name="Xiong Z.Q."/>
            <person name="Xu L."/>
            <person name="Yang L."/>
            <person name="Zhang Y."/>
            <person name="Zhao W."/>
            <person name="Zhao X.D."/>
            <person name="Zheng Y.T."/>
            <person name="Zhou J.M."/>
            <person name="Zhu Y.B."/>
            <person name="Zhang G.J."/>
            <person name="Wang J."/>
            <person name="Yao Y.G."/>
        </authorList>
    </citation>
    <scope>NUCLEOTIDE SEQUENCE [LARGE SCALE GENOMIC DNA]</scope>
</reference>
<organism evidence="2 3">
    <name type="scientific">Tupaia chinensis</name>
    <name type="common">Chinese tree shrew</name>
    <name type="synonym">Tupaia belangeri chinensis</name>
    <dbReference type="NCBI Taxonomy" id="246437"/>
    <lineage>
        <taxon>Eukaryota</taxon>
        <taxon>Metazoa</taxon>
        <taxon>Chordata</taxon>
        <taxon>Craniata</taxon>
        <taxon>Vertebrata</taxon>
        <taxon>Euteleostomi</taxon>
        <taxon>Mammalia</taxon>
        <taxon>Eutheria</taxon>
        <taxon>Euarchontoglires</taxon>
        <taxon>Scandentia</taxon>
        <taxon>Tupaiidae</taxon>
        <taxon>Tupaia</taxon>
    </lineage>
</organism>
<feature type="region of interest" description="Disordered" evidence="1">
    <location>
        <begin position="166"/>
        <end position="195"/>
    </location>
</feature>
<name>L8Y5Y1_TUPCH</name>
<feature type="compositionally biased region" description="Polar residues" evidence="1">
    <location>
        <begin position="166"/>
        <end position="178"/>
    </location>
</feature>
<dbReference type="AlphaFoldDB" id="L8Y5Y1"/>
<gene>
    <name evidence="2" type="ORF">TREES_T100014523</name>
</gene>
<dbReference type="EMBL" id="KB369699">
    <property type="protein sequence ID" value="ELV09776.1"/>
    <property type="molecule type" value="Genomic_DNA"/>
</dbReference>
<dbReference type="Proteomes" id="UP000011518">
    <property type="component" value="Unassembled WGS sequence"/>
</dbReference>
<evidence type="ECO:0000313" key="3">
    <source>
        <dbReference type="Proteomes" id="UP000011518"/>
    </source>
</evidence>
<dbReference type="STRING" id="246437.L8Y5Y1"/>
<reference evidence="3" key="1">
    <citation type="submission" date="2012-07" db="EMBL/GenBank/DDBJ databases">
        <title>Genome of the Chinese tree shrew, a rising model animal genetically related to primates.</title>
        <authorList>
            <person name="Zhang G."/>
            <person name="Fan Y."/>
            <person name="Yao Y."/>
            <person name="Huang Z."/>
        </authorList>
    </citation>
    <scope>NUCLEOTIDE SEQUENCE [LARGE SCALE GENOMIC DNA]</scope>
</reference>
<dbReference type="eggNOG" id="ENOG502SSGK">
    <property type="taxonomic scope" value="Eukaryota"/>
</dbReference>
<dbReference type="PANTHER" id="PTHR37880">
    <property type="entry name" value="COILED-COIL DOMAIN-CONTAINING PROTEIN 54"/>
    <property type="match status" value="1"/>
</dbReference>
<sequence length="313" mass="35732">MWTSNLSKIRKSLKNVYHKCKIQHPDSMGYPTMSSYACDQDIASSDEEINLTITLQDIKTAQVELLHQMTDIVNAVSKIQEMTGLYQKQMEVLENRMNVSENQQSTRAKDIFSVKEAIDALKKKVTELENQNFCSSVHCLEVLEGEKSKEIIELLHKLTQPETLKNNFASTGSENSSAEPKKVSRCPEPTDHLKKKTISPKIKTQKKINHQNASRSIKKAKSNIYIYPDFGTWVKLTFVHGGKWRFFLSATKVEEFIQWLLSRPNILPEEPQFITQRYSPFTGPVASLTAICLSVFNYICCLFGSSKEEVTRL</sequence>
<dbReference type="InterPro" id="IPR037758">
    <property type="entry name" value="CCDC54"/>
</dbReference>
<proteinExistence type="predicted"/>
<evidence type="ECO:0000256" key="1">
    <source>
        <dbReference type="SAM" id="MobiDB-lite"/>
    </source>
</evidence>
<keyword evidence="3" id="KW-1185">Reference proteome</keyword>